<proteinExistence type="predicted"/>
<reference evidence="2 3" key="1">
    <citation type="journal article" date="2015" name="Nature">
        <title>rRNA introns, odd ribosomes, and small enigmatic genomes across a large radiation of phyla.</title>
        <authorList>
            <person name="Brown C.T."/>
            <person name="Hug L.A."/>
            <person name="Thomas B.C."/>
            <person name="Sharon I."/>
            <person name="Castelle C.J."/>
            <person name="Singh A."/>
            <person name="Wilkins M.J."/>
            <person name="Williams K.H."/>
            <person name="Banfield J.F."/>
        </authorList>
    </citation>
    <scope>NUCLEOTIDE SEQUENCE [LARGE SCALE GENOMIC DNA]</scope>
</reference>
<dbReference type="EMBL" id="LCAB01000011">
    <property type="protein sequence ID" value="KKR82571.1"/>
    <property type="molecule type" value="Genomic_DNA"/>
</dbReference>
<feature type="transmembrane region" description="Helical" evidence="1">
    <location>
        <begin position="336"/>
        <end position="357"/>
    </location>
</feature>
<dbReference type="Proteomes" id="UP000034601">
    <property type="component" value="Unassembled WGS sequence"/>
</dbReference>
<keyword evidence="1" id="KW-0472">Membrane</keyword>
<feature type="transmembrane region" description="Helical" evidence="1">
    <location>
        <begin position="156"/>
        <end position="179"/>
    </location>
</feature>
<accession>A0A0G0U5V4</accession>
<name>A0A0G0U5V4_9BACT</name>
<feature type="transmembrane region" description="Helical" evidence="1">
    <location>
        <begin position="394"/>
        <end position="412"/>
    </location>
</feature>
<protein>
    <recommendedName>
        <fullName evidence="4">Mannosyltransferase</fullName>
    </recommendedName>
</protein>
<evidence type="ECO:0000256" key="1">
    <source>
        <dbReference type="SAM" id="Phobius"/>
    </source>
</evidence>
<keyword evidence="1" id="KW-1133">Transmembrane helix</keyword>
<sequence>MSQKFWIVLTVGLILRLTLGAITYHSDIRHLDLAGYVIGGGNLLNFYDFVSGLSAGDPIVKTYPAYPFNYPPMVYFFLGGFSWLTVGWINPSFHLNFLVDVAQVLGQSQLYLHLLLLKIPYLLFDLPLAFLLAKFFDSPKEKFLAFTLWIFNPVNLYATYMMGQFDVIPVFFSTLALYLVLRQKGRGLKNLLLSALLLGAGASFKIYPLFFLIPLASLATSWKERVGVVTLGLLPYLVTILPFIHSFGFRSTALVANQTLKSLYPQIAVSGGEAIFLFLILLTFLYLVMLTIPARVENLWQRFFIALIPFFIFTHFHPQWFLWLAPFIILSLVKEASLSILPAAIMMVTFAGMIFFFDPGLSLGLFSPLNSSLYNSPSIWKILSINPDYNFARSLLQTGFAGGALYFIYHFFPKKADS</sequence>
<feature type="transmembrane region" description="Helical" evidence="1">
    <location>
        <begin position="110"/>
        <end position="136"/>
    </location>
</feature>
<evidence type="ECO:0000313" key="3">
    <source>
        <dbReference type="Proteomes" id="UP000034601"/>
    </source>
</evidence>
<organism evidence="2 3">
    <name type="scientific">Candidatus Daviesbacteria bacterium GW2011_GWA2_40_9</name>
    <dbReference type="NCBI Taxonomy" id="1618424"/>
    <lineage>
        <taxon>Bacteria</taxon>
        <taxon>Candidatus Daviesiibacteriota</taxon>
    </lineage>
</organism>
<comment type="caution">
    <text evidence="2">The sequence shown here is derived from an EMBL/GenBank/DDBJ whole genome shotgun (WGS) entry which is preliminary data.</text>
</comment>
<evidence type="ECO:0008006" key="4">
    <source>
        <dbReference type="Google" id="ProtNLM"/>
    </source>
</evidence>
<dbReference type="AlphaFoldDB" id="A0A0G0U5V4"/>
<feature type="transmembrane region" description="Helical" evidence="1">
    <location>
        <begin position="73"/>
        <end position="98"/>
    </location>
</feature>
<evidence type="ECO:0000313" key="2">
    <source>
        <dbReference type="EMBL" id="KKR82571.1"/>
    </source>
</evidence>
<gene>
    <name evidence="2" type="ORF">UU29_C0011G0018</name>
</gene>
<feature type="transmembrane region" description="Helical" evidence="1">
    <location>
        <begin position="274"/>
        <end position="292"/>
    </location>
</feature>
<keyword evidence="1" id="KW-0812">Transmembrane</keyword>
<feature type="transmembrane region" description="Helical" evidence="1">
    <location>
        <begin position="191"/>
        <end position="213"/>
    </location>
</feature>
<feature type="transmembrane region" description="Helical" evidence="1">
    <location>
        <begin position="233"/>
        <end position="253"/>
    </location>
</feature>
<feature type="transmembrane region" description="Helical" evidence="1">
    <location>
        <begin position="304"/>
        <end position="324"/>
    </location>
</feature>